<name>A0A8J3K0K3_9ACTN</name>
<dbReference type="Pfam" id="PF13427">
    <property type="entry name" value="AadA_C"/>
    <property type="match status" value="1"/>
</dbReference>
<organism evidence="3 4">
    <name type="scientific">Catellatospora chokoriensis</name>
    <dbReference type="NCBI Taxonomy" id="310353"/>
    <lineage>
        <taxon>Bacteria</taxon>
        <taxon>Bacillati</taxon>
        <taxon>Actinomycetota</taxon>
        <taxon>Actinomycetes</taxon>
        <taxon>Micromonosporales</taxon>
        <taxon>Micromonosporaceae</taxon>
        <taxon>Catellatospora</taxon>
    </lineage>
</organism>
<dbReference type="EMBL" id="BONG01000007">
    <property type="protein sequence ID" value="GIF88293.1"/>
    <property type="molecule type" value="Genomic_DNA"/>
</dbReference>
<evidence type="ECO:0000256" key="1">
    <source>
        <dbReference type="ARBA" id="ARBA00022679"/>
    </source>
</evidence>
<evidence type="ECO:0000259" key="2">
    <source>
        <dbReference type="Pfam" id="PF13427"/>
    </source>
</evidence>
<feature type="domain" description="Adenylyltransferase AadA C-terminal" evidence="2">
    <location>
        <begin position="176"/>
        <end position="243"/>
    </location>
</feature>
<protein>
    <recommendedName>
        <fullName evidence="2">Adenylyltransferase AadA C-terminal domain-containing protein</fullName>
    </recommendedName>
</protein>
<comment type="caution">
    <text evidence="3">The sequence shown here is derived from an EMBL/GenBank/DDBJ whole genome shotgun (WGS) entry which is preliminary data.</text>
</comment>
<dbReference type="AlphaFoldDB" id="A0A8J3K0K3"/>
<dbReference type="Proteomes" id="UP000619293">
    <property type="component" value="Unassembled WGS sequence"/>
</dbReference>
<keyword evidence="4" id="KW-1185">Reference proteome</keyword>
<dbReference type="GO" id="GO:0016740">
    <property type="term" value="F:transferase activity"/>
    <property type="evidence" value="ECO:0007669"/>
    <property type="project" value="UniProtKB-KW"/>
</dbReference>
<gene>
    <name evidence="3" type="ORF">Cch02nite_17370</name>
</gene>
<reference evidence="3 4" key="1">
    <citation type="submission" date="2021-01" db="EMBL/GenBank/DDBJ databases">
        <title>Whole genome shotgun sequence of Catellatospora chokoriensis NBRC 107358.</title>
        <authorList>
            <person name="Komaki H."/>
            <person name="Tamura T."/>
        </authorList>
    </citation>
    <scope>NUCLEOTIDE SEQUENCE [LARGE SCALE GENOMIC DNA]</scope>
    <source>
        <strain evidence="3 4">NBRC 107358</strain>
    </source>
</reference>
<evidence type="ECO:0000313" key="4">
    <source>
        <dbReference type="Proteomes" id="UP000619293"/>
    </source>
</evidence>
<dbReference type="InterPro" id="IPR025184">
    <property type="entry name" value="AadA_C"/>
</dbReference>
<dbReference type="InterPro" id="IPR043519">
    <property type="entry name" value="NT_sf"/>
</dbReference>
<accession>A0A8J3K0K3</accession>
<dbReference type="SUPFAM" id="SSF81301">
    <property type="entry name" value="Nucleotidyltransferase"/>
    <property type="match status" value="1"/>
</dbReference>
<sequence>MTLPAAETAYLHAVTDRLRELLGKRLTGVYPTGSVALDGYRPGRSDLDLIAVGERLTAADATAVAAALDHAALPCPASGLEFVLYDRAQLAELTTQDGFALNLNTGRELPALAEFGPQGRPGFWYPIDRDIIAQQDRSLTGPPFTTLATRLAYPLLRPVVAASVAANDGPDLSDDAVLNVCRALRWRTTRHWVAKAEAGRWAAAAVPEFGTLITAAVAGHGQGRAGRAVDAAAARAFVGYVLRRLGDTAD</sequence>
<evidence type="ECO:0000313" key="3">
    <source>
        <dbReference type="EMBL" id="GIF88293.1"/>
    </source>
</evidence>
<dbReference type="RefSeq" id="WP_191843797.1">
    <property type="nucleotide sequence ID" value="NZ_BAAALB010000039.1"/>
</dbReference>
<proteinExistence type="predicted"/>
<keyword evidence="1" id="KW-0808">Transferase</keyword>